<sequence length="211" mass="23159">MPRVHPQGNSLMTPVPIRLAPEPEPVVEALGCRHRVERRQDHGAGAEGDGLAHARPHQRLGDATPPGLGRDSEHPQLDLARPGHLRVRRAGRCERDRADDDVLARGGEHRDEQRRLPCTAGCVAELIRILVVVVDQAIRVVGLCGERTGRRDLRVGRSRSHHHGCVVRAWCVSHDPPGETVHRTSIDVRASALTEPALRVPPRGASRTPPH</sequence>
<accession>A0A1J5Q557</accession>
<proteinExistence type="predicted"/>
<dbReference type="AlphaFoldDB" id="A0A1J5Q557"/>
<evidence type="ECO:0000256" key="1">
    <source>
        <dbReference type="SAM" id="MobiDB-lite"/>
    </source>
</evidence>
<reference evidence="2" key="1">
    <citation type="submission" date="2016-10" db="EMBL/GenBank/DDBJ databases">
        <title>Sequence of Gallionella enrichment culture.</title>
        <authorList>
            <person name="Poehlein A."/>
            <person name="Muehling M."/>
            <person name="Daniel R."/>
        </authorList>
    </citation>
    <scope>NUCLEOTIDE SEQUENCE</scope>
</reference>
<comment type="caution">
    <text evidence="2">The sequence shown here is derived from an EMBL/GenBank/DDBJ whole genome shotgun (WGS) entry which is preliminary data.</text>
</comment>
<protein>
    <submittedName>
        <fullName evidence="2">Uncharacterized protein</fullName>
    </submittedName>
</protein>
<dbReference type="EMBL" id="MLJW01002271">
    <property type="protein sequence ID" value="OIQ75119.1"/>
    <property type="molecule type" value="Genomic_DNA"/>
</dbReference>
<evidence type="ECO:0000313" key="2">
    <source>
        <dbReference type="EMBL" id="OIQ75119.1"/>
    </source>
</evidence>
<gene>
    <name evidence="2" type="ORF">GALL_432170</name>
</gene>
<name>A0A1J5Q557_9ZZZZ</name>
<organism evidence="2">
    <name type="scientific">mine drainage metagenome</name>
    <dbReference type="NCBI Taxonomy" id="410659"/>
    <lineage>
        <taxon>unclassified sequences</taxon>
        <taxon>metagenomes</taxon>
        <taxon>ecological metagenomes</taxon>
    </lineage>
</organism>
<feature type="region of interest" description="Disordered" evidence="1">
    <location>
        <begin position="41"/>
        <end position="83"/>
    </location>
</feature>